<dbReference type="Gene3D" id="3.30.200.20">
    <property type="entry name" value="Phosphorylase Kinase, domain 1"/>
    <property type="match status" value="1"/>
</dbReference>
<dbReference type="EMBL" id="CP001700">
    <property type="protein sequence ID" value="ACU75552.1"/>
    <property type="molecule type" value="Genomic_DNA"/>
</dbReference>
<name>C7Q059_CATAD</name>
<evidence type="ECO:0000256" key="5">
    <source>
        <dbReference type="ARBA" id="ARBA00022777"/>
    </source>
</evidence>
<dbReference type="PROSITE" id="PS00108">
    <property type="entry name" value="PROTEIN_KINASE_ST"/>
    <property type="match status" value="1"/>
</dbReference>
<dbReference type="SUPFAM" id="SSF56112">
    <property type="entry name" value="Protein kinase-like (PK-like)"/>
    <property type="match status" value="1"/>
</dbReference>
<evidence type="ECO:0000256" key="3">
    <source>
        <dbReference type="ARBA" id="ARBA00022679"/>
    </source>
</evidence>
<dbReference type="InterPro" id="IPR017441">
    <property type="entry name" value="Protein_kinase_ATP_BS"/>
</dbReference>
<dbReference type="EC" id="2.7.11.1" evidence="1"/>
<reference evidence="10 11" key="1">
    <citation type="journal article" date="2009" name="Stand. Genomic Sci.">
        <title>Complete genome sequence of Catenulispora acidiphila type strain (ID 139908).</title>
        <authorList>
            <person name="Copeland A."/>
            <person name="Lapidus A."/>
            <person name="Glavina Del Rio T."/>
            <person name="Nolan M."/>
            <person name="Lucas S."/>
            <person name="Chen F."/>
            <person name="Tice H."/>
            <person name="Cheng J.F."/>
            <person name="Bruce D."/>
            <person name="Goodwin L."/>
            <person name="Pitluck S."/>
            <person name="Mikhailova N."/>
            <person name="Pati A."/>
            <person name="Ivanova N."/>
            <person name="Mavromatis K."/>
            <person name="Chen A."/>
            <person name="Palaniappan K."/>
            <person name="Chain P."/>
            <person name="Land M."/>
            <person name="Hauser L."/>
            <person name="Chang Y.J."/>
            <person name="Jeffries C.D."/>
            <person name="Chertkov O."/>
            <person name="Brettin T."/>
            <person name="Detter J.C."/>
            <person name="Han C."/>
            <person name="Ali Z."/>
            <person name="Tindall B.J."/>
            <person name="Goker M."/>
            <person name="Bristow J."/>
            <person name="Eisen J.A."/>
            <person name="Markowitz V."/>
            <person name="Hugenholtz P."/>
            <person name="Kyrpides N.C."/>
            <person name="Klenk H.P."/>
        </authorList>
    </citation>
    <scope>NUCLEOTIDE SEQUENCE [LARGE SCALE GENOMIC DNA]</scope>
    <source>
        <strain evidence="11">DSM 44928 / JCM 14897 / NBRC 102108 / NRRL B-24433 / ID139908</strain>
    </source>
</reference>
<feature type="compositionally biased region" description="Basic and acidic residues" evidence="8">
    <location>
        <begin position="354"/>
        <end position="363"/>
    </location>
</feature>
<dbReference type="InterPro" id="IPR011009">
    <property type="entry name" value="Kinase-like_dom_sf"/>
</dbReference>
<evidence type="ECO:0000259" key="9">
    <source>
        <dbReference type="PROSITE" id="PS50011"/>
    </source>
</evidence>
<evidence type="ECO:0000256" key="6">
    <source>
        <dbReference type="ARBA" id="ARBA00022840"/>
    </source>
</evidence>
<keyword evidence="6 7" id="KW-0067">ATP-binding</keyword>
<sequence>MTRHSGSTGTTGTTGTAPKVNQASETPEHVPGYRDLTRIGHGGFSVVYRAVQESFDRDVALKLLTIVGPDEDTRRRFEREVRLAGRLSDHPHVVTVLDTGTTASGRPYLAMDLYDGGSMKQWLQRRGRLSGAQAAGVGAKIADALHAAHALGVLHRDVKPNNILISRYGEPALADFGVSWLLDASNSSSVLDVFSPQHAAPELMTRGVPTASSDVYALGSTLYELIAGRPPFGAPGQDVRRTIYLALSEPAPRLECPDLPGLPEVIGRAMAKEPEDRFPDAAAFGRALRALIPDGRSAALVMADPMAVEFPAVINPSRSADATDAMDMYAGDHSDDYADGYSDDDEYISPPDDTMVRPDRVDADAPIPGPRTGSGRRRPDDRRGFDDRRGPDAARNRRGGQGGRGDRTAVAAGAGDEGRGIGKPIALVAVVALVAVGAWVLVTSQGSGSSPKDATAAQTPSATDTGSPGASSAVQSTPTATPTRSSSSSSPSATRHTSSSGTPTHTVTTTAASSSAALPPPVTTSPTGPLLPANYHRFQNSGSGDCLTQPSGSAAAAHQGCVDSKTQGWEFTVPLTGILGAVTGQEELVNGGTSDCLTGGPGGVSVKSCSGSRTQLWSKTGGSGGSTQLMNAVDGMCLKTSGGSVAEAACDGDPSELWSEDGNV</sequence>
<keyword evidence="3" id="KW-0808">Transferase</keyword>
<dbReference type="PROSITE" id="PS50231">
    <property type="entry name" value="RICIN_B_LECTIN"/>
    <property type="match status" value="1"/>
</dbReference>
<evidence type="ECO:0000256" key="7">
    <source>
        <dbReference type="PROSITE-ProRule" id="PRU10141"/>
    </source>
</evidence>
<dbReference type="Gene3D" id="1.10.510.10">
    <property type="entry name" value="Transferase(Phosphotransferase) domain 1"/>
    <property type="match status" value="1"/>
</dbReference>
<protein>
    <recommendedName>
        <fullName evidence="1">non-specific serine/threonine protein kinase</fullName>
        <ecNumber evidence="1">2.7.11.1</ecNumber>
    </recommendedName>
</protein>
<dbReference type="AlphaFoldDB" id="C7Q059"/>
<dbReference type="InterPro" id="IPR008271">
    <property type="entry name" value="Ser/Thr_kinase_AS"/>
</dbReference>
<feature type="compositionally biased region" description="Low complexity" evidence="8">
    <location>
        <begin position="1"/>
        <end position="16"/>
    </location>
</feature>
<proteinExistence type="predicted"/>
<feature type="region of interest" description="Disordered" evidence="8">
    <location>
        <begin position="331"/>
        <end position="420"/>
    </location>
</feature>
<dbReference type="RefSeq" id="WP_015795281.1">
    <property type="nucleotide sequence ID" value="NC_013131.1"/>
</dbReference>
<dbReference type="InParanoid" id="C7Q059"/>
<dbReference type="KEGG" id="cai:Caci_6706"/>
<feature type="binding site" evidence="7">
    <location>
        <position position="62"/>
    </location>
    <ligand>
        <name>ATP</name>
        <dbReference type="ChEBI" id="CHEBI:30616"/>
    </ligand>
</feature>
<feature type="compositionally biased region" description="Acidic residues" evidence="8">
    <location>
        <begin position="337"/>
        <end position="347"/>
    </location>
</feature>
<dbReference type="CDD" id="cd14014">
    <property type="entry name" value="STKc_PknB_like"/>
    <property type="match status" value="1"/>
</dbReference>
<evidence type="ECO:0000256" key="2">
    <source>
        <dbReference type="ARBA" id="ARBA00022527"/>
    </source>
</evidence>
<dbReference type="PROSITE" id="PS00107">
    <property type="entry name" value="PROTEIN_KINASE_ATP"/>
    <property type="match status" value="1"/>
</dbReference>
<dbReference type="Proteomes" id="UP000000851">
    <property type="component" value="Chromosome"/>
</dbReference>
<keyword evidence="2 10" id="KW-0723">Serine/threonine-protein kinase</keyword>
<dbReference type="InterPro" id="IPR035992">
    <property type="entry name" value="Ricin_B-like_lectins"/>
</dbReference>
<dbReference type="PROSITE" id="PS50011">
    <property type="entry name" value="PROTEIN_KINASE_DOM"/>
    <property type="match status" value="1"/>
</dbReference>
<feature type="compositionally biased region" description="Basic and acidic residues" evidence="8">
    <location>
        <begin position="377"/>
        <end position="395"/>
    </location>
</feature>
<dbReference type="Pfam" id="PF00069">
    <property type="entry name" value="Pkinase"/>
    <property type="match status" value="1"/>
</dbReference>
<evidence type="ECO:0000313" key="11">
    <source>
        <dbReference type="Proteomes" id="UP000000851"/>
    </source>
</evidence>
<feature type="region of interest" description="Disordered" evidence="8">
    <location>
        <begin position="1"/>
        <end position="34"/>
    </location>
</feature>
<evidence type="ECO:0000256" key="4">
    <source>
        <dbReference type="ARBA" id="ARBA00022741"/>
    </source>
</evidence>
<dbReference type="SMART" id="SM00220">
    <property type="entry name" value="S_TKc"/>
    <property type="match status" value="1"/>
</dbReference>
<feature type="domain" description="Protein kinase" evidence="9">
    <location>
        <begin position="33"/>
        <end position="292"/>
    </location>
</feature>
<organism evidence="10 11">
    <name type="scientific">Catenulispora acidiphila (strain DSM 44928 / JCM 14897 / NBRC 102108 / NRRL B-24433 / ID139908)</name>
    <dbReference type="NCBI Taxonomy" id="479433"/>
    <lineage>
        <taxon>Bacteria</taxon>
        <taxon>Bacillati</taxon>
        <taxon>Actinomycetota</taxon>
        <taxon>Actinomycetes</taxon>
        <taxon>Catenulisporales</taxon>
        <taxon>Catenulisporaceae</taxon>
        <taxon>Catenulispora</taxon>
    </lineage>
</organism>
<feature type="compositionally biased region" description="Polar residues" evidence="8">
    <location>
        <begin position="444"/>
        <end position="475"/>
    </location>
</feature>
<dbReference type="GO" id="GO:0005524">
    <property type="term" value="F:ATP binding"/>
    <property type="evidence" value="ECO:0007669"/>
    <property type="project" value="UniProtKB-UniRule"/>
</dbReference>
<feature type="region of interest" description="Disordered" evidence="8">
    <location>
        <begin position="444"/>
        <end position="536"/>
    </location>
</feature>
<dbReference type="InterPro" id="IPR000719">
    <property type="entry name" value="Prot_kinase_dom"/>
</dbReference>
<dbReference type="STRING" id="479433.Caci_6706"/>
<dbReference type="PANTHER" id="PTHR43289">
    <property type="entry name" value="MITOGEN-ACTIVATED PROTEIN KINASE KINASE KINASE 20-RELATED"/>
    <property type="match status" value="1"/>
</dbReference>
<dbReference type="PANTHER" id="PTHR43289:SF6">
    <property type="entry name" value="SERINE_THREONINE-PROTEIN KINASE NEKL-3"/>
    <property type="match status" value="1"/>
</dbReference>
<dbReference type="CDD" id="cd23415">
    <property type="entry name" value="beta-trefoil_Ricin_AH"/>
    <property type="match status" value="1"/>
</dbReference>
<feature type="compositionally biased region" description="Low complexity" evidence="8">
    <location>
        <begin position="476"/>
        <end position="517"/>
    </location>
</feature>
<dbReference type="Gene3D" id="2.80.10.50">
    <property type="match status" value="1"/>
</dbReference>
<keyword evidence="11" id="KW-1185">Reference proteome</keyword>
<dbReference type="SUPFAM" id="SSF50370">
    <property type="entry name" value="Ricin B-like lectins"/>
    <property type="match status" value="1"/>
</dbReference>
<keyword evidence="4 7" id="KW-0547">Nucleotide-binding</keyword>
<dbReference type="OrthoDB" id="9762169at2"/>
<dbReference type="GO" id="GO:0004674">
    <property type="term" value="F:protein serine/threonine kinase activity"/>
    <property type="evidence" value="ECO:0007669"/>
    <property type="project" value="UniProtKB-KW"/>
</dbReference>
<evidence type="ECO:0000313" key="10">
    <source>
        <dbReference type="EMBL" id="ACU75552.1"/>
    </source>
</evidence>
<evidence type="ECO:0000256" key="1">
    <source>
        <dbReference type="ARBA" id="ARBA00012513"/>
    </source>
</evidence>
<accession>C7Q059</accession>
<evidence type="ECO:0000256" key="8">
    <source>
        <dbReference type="SAM" id="MobiDB-lite"/>
    </source>
</evidence>
<keyword evidence="5 10" id="KW-0418">Kinase</keyword>
<gene>
    <name evidence="10" type="ordered locus">Caci_6706</name>
</gene>
<dbReference type="HOGENOM" id="CLU_413167_0_0_11"/>
<dbReference type="eggNOG" id="COG0515">
    <property type="taxonomic scope" value="Bacteria"/>
</dbReference>